<organism evidence="1 2">
    <name type="scientific">Artemia franciscana</name>
    <name type="common">Brine shrimp</name>
    <name type="synonym">Artemia sanfranciscana</name>
    <dbReference type="NCBI Taxonomy" id="6661"/>
    <lineage>
        <taxon>Eukaryota</taxon>
        <taxon>Metazoa</taxon>
        <taxon>Ecdysozoa</taxon>
        <taxon>Arthropoda</taxon>
        <taxon>Crustacea</taxon>
        <taxon>Branchiopoda</taxon>
        <taxon>Anostraca</taxon>
        <taxon>Artemiidae</taxon>
        <taxon>Artemia</taxon>
    </lineage>
</organism>
<dbReference type="Proteomes" id="UP001187531">
    <property type="component" value="Unassembled WGS sequence"/>
</dbReference>
<keyword evidence="2" id="KW-1185">Reference proteome</keyword>
<name>A0AA88HQS9_ARTSF</name>
<dbReference type="AlphaFoldDB" id="A0AA88HQS9"/>
<dbReference type="EMBL" id="JAVRJZ010000012">
    <property type="protein sequence ID" value="KAK2715403.1"/>
    <property type="molecule type" value="Genomic_DNA"/>
</dbReference>
<evidence type="ECO:0000313" key="2">
    <source>
        <dbReference type="Proteomes" id="UP001187531"/>
    </source>
</evidence>
<evidence type="ECO:0000313" key="1">
    <source>
        <dbReference type="EMBL" id="KAK2715403.1"/>
    </source>
</evidence>
<sequence>MKLGHPGGFSMKAGFPGGDQPCYTTPSSGKDGGVCLQSDCCEGGLYISNLCPDYASNVRCCYSSNKCTASCGTCSDSVAKDYACKLLALVEQRKITLKHDHFNSLGNNPYDGASALSNVRDTCYGGQGKRSSYSCSEGNTPGGCVCMGRKMLQTLYDYAVSFYNDYSAPITVTSLAGSCHSTTSNHYKGNTWDVACTAPVDHCSRLRDYCLSQSPIEACYPGSSCGGHASWVHCAFQV</sequence>
<accession>A0AA88HQS9</accession>
<gene>
    <name evidence="1" type="ORF">QYM36_010126</name>
</gene>
<comment type="caution">
    <text evidence="1">The sequence shown here is derived from an EMBL/GenBank/DDBJ whole genome shotgun (WGS) entry which is preliminary data.</text>
</comment>
<proteinExistence type="predicted"/>
<reference evidence="1" key="1">
    <citation type="submission" date="2023-07" db="EMBL/GenBank/DDBJ databases">
        <title>Chromosome-level genome assembly of Artemia franciscana.</title>
        <authorList>
            <person name="Jo E."/>
        </authorList>
    </citation>
    <scope>NUCLEOTIDE SEQUENCE</scope>
    <source>
        <tissue evidence="1">Whole body</tissue>
    </source>
</reference>
<protein>
    <submittedName>
        <fullName evidence="1">Uncharacterized protein</fullName>
    </submittedName>
</protein>